<feature type="transmembrane region" description="Helical" evidence="5">
    <location>
        <begin position="36"/>
        <end position="59"/>
    </location>
</feature>
<evidence type="ECO:0000256" key="3">
    <source>
        <dbReference type="ARBA" id="ARBA00022989"/>
    </source>
</evidence>
<dbReference type="InterPro" id="IPR050307">
    <property type="entry name" value="Sterol_Desaturase_Related"/>
</dbReference>
<reference evidence="7" key="1">
    <citation type="submission" date="2023-09" db="EMBL/GenBank/DDBJ databases">
        <title>Paucibacter sp. APW11 Genome sequencing and assembly.</title>
        <authorList>
            <person name="Kim I."/>
        </authorList>
    </citation>
    <scope>NUCLEOTIDE SEQUENCE</scope>
    <source>
        <strain evidence="7">APW11</strain>
    </source>
</reference>
<proteinExistence type="predicted"/>
<keyword evidence="2 5" id="KW-0812">Transmembrane</keyword>
<evidence type="ECO:0000313" key="8">
    <source>
        <dbReference type="Proteomes" id="UP001246372"/>
    </source>
</evidence>
<feature type="transmembrane region" description="Helical" evidence="5">
    <location>
        <begin position="179"/>
        <end position="198"/>
    </location>
</feature>
<comment type="subcellular location">
    <subcellularLocation>
        <location evidence="1">Membrane</location>
    </subcellularLocation>
</comment>
<protein>
    <submittedName>
        <fullName evidence="7">Sterol desaturase family protein</fullName>
    </submittedName>
</protein>
<dbReference type="RefSeq" id="WP_315652756.1">
    <property type="nucleotide sequence ID" value="NZ_JAVXZY010000011.1"/>
</dbReference>
<accession>A0ABU3PID5</accession>
<organism evidence="7 8">
    <name type="scientific">Roseateles aquae</name>
    <dbReference type="NCBI Taxonomy" id="3077235"/>
    <lineage>
        <taxon>Bacteria</taxon>
        <taxon>Pseudomonadati</taxon>
        <taxon>Pseudomonadota</taxon>
        <taxon>Betaproteobacteria</taxon>
        <taxon>Burkholderiales</taxon>
        <taxon>Sphaerotilaceae</taxon>
        <taxon>Roseateles</taxon>
    </lineage>
</organism>
<dbReference type="PANTHER" id="PTHR11863">
    <property type="entry name" value="STEROL DESATURASE"/>
    <property type="match status" value="1"/>
</dbReference>
<evidence type="ECO:0000256" key="4">
    <source>
        <dbReference type="ARBA" id="ARBA00023136"/>
    </source>
</evidence>
<evidence type="ECO:0000259" key="6">
    <source>
        <dbReference type="Pfam" id="PF04116"/>
    </source>
</evidence>
<feature type="domain" description="Fatty acid hydroxylase" evidence="6">
    <location>
        <begin position="122"/>
        <end position="253"/>
    </location>
</feature>
<name>A0ABU3PID5_9BURK</name>
<gene>
    <name evidence="7" type="ORF">RQP53_21530</name>
</gene>
<dbReference type="Proteomes" id="UP001246372">
    <property type="component" value="Unassembled WGS sequence"/>
</dbReference>
<keyword evidence="3 5" id="KW-1133">Transmembrane helix</keyword>
<keyword evidence="4 5" id="KW-0472">Membrane</keyword>
<evidence type="ECO:0000313" key="7">
    <source>
        <dbReference type="EMBL" id="MDT9001873.1"/>
    </source>
</evidence>
<evidence type="ECO:0000256" key="1">
    <source>
        <dbReference type="ARBA" id="ARBA00004370"/>
    </source>
</evidence>
<feature type="transmembrane region" description="Helical" evidence="5">
    <location>
        <begin position="109"/>
        <end position="134"/>
    </location>
</feature>
<dbReference type="Pfam" id="PF04116">
    <property type="entry name" value="FA_hydroxylase"/>
    <property type="match status" value="1"/>
</dbReference>
<comment type="caution">
    <text evidence="7">The sequence shown here is derived from an EMBL/GenBank/DDBJ whole genome shotgun (WGS) entry which is preliminary data.</text>
</comment>
<feature type="transmembrane region" description="Helical" evidence="5">
    <location>
        <begin position="80"/>
        <end position="103"/>
    </location>
</feature>
<keyword evidence="8" id="KW-1185">Reference proteome</keyword>
<evidence type="ECO:0000256" key="5">
    <source>
        <dbReference type="SAM" id="Phobius"/>
    </source>
</evidence>
<evidence type="ECO:0000256" key="2">
    <source>
        <dbReference type="ARBA" id="ARBA00022692"/>
    </source>
</evidence>
<dbReference type="EMBL" id="JAVXZY010000011">
    <property type="protein sequence ID" value="MDT9001873.1"/>
    <property type="molecule type" value="Genomic_DNA"/>
</dbReference>
<sequence>MSNTLNLNDELGPNWAHLLLLAALPPYAWWAQQAAWPAGLSLALATLAALVWLMAWERWRPLRRDWQPSRAELREDARSLGLNALVDALADLALNASLLVLLAGRAPAAWWSALPAWLGLPLLIALGELAPFALHRWAHRSALGWRFHGLHHRPQTLNAANSVLVHPVNLLWNKLARTLVWALLAAPAHWLLWAALFMQVQSLAVHANVRGRLGWLNYLIGTAELHRWHHSVRLDEAHNYGTAVPLWDQLFGSFVYRPGAQPQQLGWSVDEDAATLSPAAATARPCCLPGR</sequence>
<dbReference type="InterPro" id="IPR006694">
    <property type="entry name" value="Fatty_acid_hydroxylase"/>
</dbReference>